<comment type="caution">
    <text evidence="1">The sequence shown here is derived from an EMBL/GenBank/DDBJ whole genome shotgun (WGS) entry which is preliminary data.</text>
</comment>
<dbReference type="SUPFAM" id="SSF102588">
    <property type="entry name" value="LmbE-like"/>
    <property type="match status" value="1"/>
</dbReference>
<dbReference type="AlphaFoldDB" id="A0A1F7USU4"/>
<organism evidence="1 2">
    <name type="scientific">Candidatus Uhrbacteria bacterium RIFCSPLOWO2_01_FULL_47_24</name>
    <dbReference type="NCBI Taxonomy" id="1802401"/>
    <lineage>
        <taxon>Bacteria</taxon>
        <taxon>Candidatus Uhriibacteriota</taxon>
    </lineage>
</organism>
<dbReference type="EMBL" id="MGEJ01000007">
    <property type="protein sequence ID" value="OGL81362.1"/>
    <property type="molecule type" value="Genomic_DNA"/>
</dbReference>
<dbReference type="GO" id="GO:0016811">
    <property type="term" value="F:hydrolase activity, acting on carbon-nitrogen (but not peptide) bonds, in linear amides"/>
    <property type="evidence" value="ECO:0007669"/>
    <property type="project" value="TreeGrafter"/>
</dbReference>
<dbReference type="Pfam" id="PF02585">
    <property type="entry name" value="PIG-L"/>
    <property type="match status" value="1"/>
</dbReference>
<dbReference type="PANTHER" id="PTHR12993">
    <property type="entry name" value="N-ACETYLGLUCOSAMINYL-PHOSPHATIDYLINOSITOL DE-N-ACETYLASE-RELATED"/>
    <property type="match status" value="1"/>
</dbReference>
<name>A0A1F7USU4_9BACT</name>
<evidence type="ECO:0000313" key="1">
    <source>
        <dbReference type="EMBL" id="OGL81362.1"/>
    </source>
</evidence>
<dbReference type="Proteomes" id="UP000176897">
    <property type="component" value="Unassembled WGS sequence"/>
</dbReference>
<dbReference type="STRING" id="1802401.A3B21_00355"/>
<dbReference type="InterPro" id="IPR024078">
    <property type="entry name" value="LmbE-like_dom_sf"/>
</dbReference>
<proteinExistence type="predicted"/>
<reference evidence="1 2" key="1">
    <citation type="journal article" date="2016" name="Nat. Commun.">
        <title>Thousands of microbial genomes shed light on interconnected biogeochemical processes in an aquifer system.</title>
        <authorList>
            <person name="Anantharaman K."/>
            <person name="Brown C.T."/>
            <person name="Hug L.A."/>
            <person name="Sharon I."/>
            <person name="Castelle C.J."/>
            <person name="Probst A.J."/>
            <person name="Thomas B.C."/>
            <person name="Singh A."/>
            <person name="Wilkins M.J."/>
            <person name="Karaoz U."/>
            <person name="Brodie E.L."/>
            <person name="Williams K.H."/>
            <person name="Hubbard S.S."/>
            <person name="Banfield J.F."/>
        </authorList>
    </citation>
    <scope>NUCLEOTIDE SEQUENCE [LARGE SCALE GENOMIC DNA]</scope>
</reference>
<dbReference type="Gene3D" id="3.40.50.10320">
    <property type="entry name" value="LmbE-like"/>
    <property type="match status" value="1"/>
</dbReference>
<dbReference type="PANTHER" id="PTHR12993:SF11">
    <property type="entry name" value="N-ACETYLGLUCOSAMINYL-PHOSPHATIDYLINOSITOL DE-N-ACETYLASE"/>
    <property type="match status" value="1"/>
</dbReference>
<sequence length="222" mass="24892">MASILVVSPHPDDETLGCGGTLLKHTAVGNQVYWLIITKMTQEVGYSEDRIRARKEEIESIAKSYKFEKTFMLDFATTTLDTIPLRNIIAEVARVVAEVKPETVYLPNRSDAHSDHRITFAAVFGAIKTFRAPGIKRVLSYEVLSETEFTAPYQSDTFVPNSFSDISSYLEEKIKIMRLYKGELGNPPFPRSEENIRALATLRGAIAGVNHAEAFMMIKEIV</sequence>
<protein>
    <submittedName>
        <fullName evidence="1">GlcNAc-PI de-N-acetylase</fullName>
    </submittedName>
</protein>
<dbReference type="InterPro" id="IPR003737">
    <property type="entry name" value="GlcNAc_PI_deacetylase-related"/>
</dbReference>
<gene>
    <name evidence="1" type="ORF">A3B21_00355</name>
</gene>
<evidence type="ECO:0000313" key="2">
    <source>
        <dbReference type="Proteomes" id="UP000176897"/>
    </source>
</evidence>
<accession>A0A1F7USU4</accession>